<feature type="non-terminal residue" evidence="1">
    <location>
        <position position="230"/>
    </location>
</feature>
<dbReference type="Gene3D" id="2.160.20.10">
    <property type="entry name" value="Single-stranded right-handed beta-helix, Pectin lyase-like"/>
    <property type="match status" value="1"/>
</dbReference>
<dbReference type="AlphaFoldDB" id="A0A0F9KIR4"/>
<comment type="caution">
    <text evidence="1">The sequence shown here is derived from an EMBL/GenBank/DDBJ whole genome shotgun (WGS) entry which is preliminary data.</text>
</comment>
<evidence type="ECO:0000313" key="1">
    <source>
        <dbReference type="EMBL" id="KKM22023.1"/>
    </source>
</evidence>
<proteinExistence type="predicted"/>
<dbReference type="EMBL" id="LAZR01013424">
    <property type="protein sequence ID" value="KKM22023.1"/>
    <property type="molecule type" value="Genomic_DNA"/>
</dbReference>
<dbReference type="InterPro" id="IPR011050">
    <property type="entry name" value="Pectin_lyase_fold/virulence"/>
</dbReference>
<gene>
    <name evidence="1" type="ORF">LCGC14_1629590</name>
</gene>
<dbReference type="InterPro" id="IPR012334">
    <property type="entry name" value="Pectin_lyas_fold"/>
</dbReference>
<dbReference type="SUPFAM" id="SSF51126">
    <property type="entry name" value="Pectin lyase-like"/>
    <property type="match status" value="1"/>
</dbReference>
<reference evidence="1" key="1">
    <citation type="journal article" date="2015" name="Nature">
        <title>Complex archaea that bridge the gap between prokaryotes and eukaryotes.</title>
        <authorList>
            <person name="Spang A."/>
            <person name="Saw J.H."/>
            <person name="Jorgensen S.L."/>
            <person name="Zaremba-Niedzwiedzka K."/>
            <person name="Martijn J."/>
            <person name="Lind A.E."/>
            <person name="van Eijk R."/>
            <person name="Schleper C."/>
            <person name="Guy L."/>
            <person name="Ettema T.J."/>
        </authorList>
    </citation>
    <scope>NUCLEOTIDE SEQUENCE</scope>
</reference>
<name>A0A0F9KIR4_9ZZZZ</name>
<accession>A0A0F9KIR4</accession>
<sequence>MAALIEFTDPTATGAGNGNSPTDAYTAARTWESTEQQDLTDGGGDTMTCTCLASSGTADTTVMLIAGWTTGATNYIQIEAASTDKAVADGWDTAKYRFSVTDGTNIDFREDYVRLDGLQIESIAPTAAGRSILYYTTIAASNDHRVSNCRLRGGSHASNWQHLVDLEDSDVNVTIWNTIFEGLDNTLLGNYGTYGTGALIAYNCTIYGMHRGMRALTASNSTVINCAVFN</sequence>
<organism evidence="1">
    <name type="scientific">marine sediment metagenome</name>
    <dbReference type="NCBI Taxonomy" id="412755"/>
    <lineage>
        <taxon>unclassified sequences</taxon>
        <taxon>metagenomes</taxon>
        <taxon>ecological metagenomes</taxon>
    </lineage>
</organism>
<protein>
    <recommendedName>
        <fullName evidence="2">Right handed beta helix domain-containing protein</fullName>
    </recommendedName>
</protein>
<evidence type="ECO:0008006" key="2">
    <source>
        <dbReference type="Google" id="ProtNLM"/>
    </source>
</evidence>